<dbReference type="GO" id="GO:0005737">
    <property type="term" value="C:cytoplasm"/>
    <property type="evidence" value="ECO:0007669"/>
    <property type="project" value="UniProtKB-SubCell"/>
</dbReference>
<accession>R4YPM7</accession>
<dbReference type="PANTHER" id="PTHR33602">
    <property type="entry name" value="REGULATORY PROTEIN RECX FAMILY PROTEIN"/>
    <property type="match status" value="1"/>
</dbReference>
<evidence type="ECO:0000256" key="5">
    <source>
        <dbReference type="HAMAP-Rule" id="MF_01114"/>
    </source>
</evidence>
<comment type="function">
    <text evidence="5">Modulates RecA activity.</text>
</comment>
<dbReference type="HOGENOM" id="CLU_066607_3_2_6"/>
<dbReference type="InterPro" id="IPR003783">
    <property type="entry name" value="Regulatory_RecX"/>
</dbReference>
<feature type="domain" description="RecX third three-helical" evidence="7">
    <location>
        <begin position="108"/>
        <end position="155"/>
    </location>
</feature>
<dbReference type="STRING" id="698738.OLEAN_C28260"/>
<dbReference type="AlphaFoldDB" id="R4YPM7"/>
<evidence type="ECO:0000259" key="6">
    <source>
        <dbReference type="Pfam" id="PF02631"/>
    </source>
</evidence>
<dbReference type="HAMAP" id="MF_01114">
    <property type="entry name" value="RecX"/>
    <property type="match status" value="1"/>
</dbReference>
<comment type="similarity">
    <text evidence="2 5">Belongs to the RecX family.</text>
</comment>
<dbReference type="Gene3D" id="1.10.10.10">
    <property type="entry name" value="Winged helix-like DNA-binding domain superfamily/Winged helix DNA-binding domain"/>
    <property type="match status" value="3"/>
</dbReference>
<protein>
    <recommendedName>
        <fullName evidence="3 5">Regulatory protein RecX</fullName>
    </recommendedName>
</protein>
<gene>
    <name evidence="5 8" type="primary">recX</name>
    <name evidence="8" type="ORF">OLEAN_C28260</name>
</gene>
<organism evidence="8 9">
    <name type="scientific">Oleispira antarctica RB-8</name>
    <dbReference type="NCBI Taxonomy" id="698738"/>
    <lineage>
        <taxon>Bacteria</taxon>
        <taxon>Pseudomonadati</taxon>
        <taxon>Pseudomonadota</taxon>
        <taxon>Gammaproteobacteria</taxon>
        <taxon>Oceanospirillales</taxon>
        <taxon>Oceanospirillaceae</taxon>
        <taxon>Oleispira</taxon>
    </lineage>
</organism>
<dbReference type="EMBL" id="FO203512">
    <property type="protein sequence ID" value="CCK77002.1"/>
    <property type="molecule type" value="Genomic_DNA"/>
</dbReference>
<evidence type="ECO:0000256" key="2">
    <source>
        <dbReference type="ARBA" id="ARBA00009695"/>
    </source>
</evidence>
<comment type="subcellular location">
    <subcellularLocation>
        <location evidence="1 5">Cytoplasm</location>
    </subcellularLocation>
</comment>
<evidence type="ECO:0000256" key="3">
    <source>
        <dbReference type="ARBA" id="ARBA00018111"/>
    </source>
</evidence>
<evidence type="ECO:0000259" key="7">
    <source>
        <dbReference type="Pfam" id="PF21981"/>
    </source>
</evidence>
<feature type="domain" description="RecX second three-helical" evidence="6">
    <location>
        <begin position="65"/>
        <end position="104"/>
    </location>
</feature>
<dbReference type="Pfam" id="PF21981">
    <property type="entry name" value="RecX_HTH3"/>
    <property type="match status" value="1"/>
</dbReference>
<dbReference type="Proteomes" id="UP000032749">
    <property type="component" value="Chromosome"/>
</dbReference>
<dbReference type="InterPro" id="IPR053924">
    <property type="entry name" value="RecX_HTH_2nd"/>
</dbReference>
<dbReference type="PANTHER" id="PTHR33602:SF1">
    <property type="entry name" value="REGULATORY PROTEIN RECX FAMILY PROTEIN"/>
    <property type="match status" value="1"/>
</dbReference>
<dbReference type="InterPro" id="IPR053925">
    <property type="entry name" value="RecX_HTH_3rd"/>
</dbReference>
<dbReference type="InterPro" id="IPR036388">
    <property type="entry name" value="WH-like_DNA-bd_sf"/>
</dbReference>
<dbReference type="KEGG" id="oai:OLEAN_C28260"/>
<keyword evidence="4 5" id="KW-0963">Cytoplasm</keyword>
<proteinExistence type="inferred from homology"/>
<dbReference type="GO" id="GO:0006282">
    <property type="term" value="P:regulation of DNA repair"/>
    <property type="evidence" value="ECO:0007669"/>
    <property type="project" value="UniProtKB-UniRule"/>
</dbReference>
<evidence type="ECO:0000256" key="4">
    <source>
        <dbReference type="ARBA" id="ARBA00022490"/>
    </source>
</evidence>
<evidence type="ECO:0000256" key="1">
    <source>
        <dbReference type="ARBA" id="ARBA00004496"/>
    </source>
</evidence>
<dbReference type="OrthoDB" id="7066780at2"/>
<keyword evidence="9" id="KW-1185">Reference proteome</keyword>
<name>R4YPM7_OLEAN</name>
<reference evidence="8 9" key="1">
    <citation type="journal article" date="2013" name="Nat. Commun.">
        <title>Genome sequence and functional genomic analysis of the oil-degrading bacterium Oleispira antarctica.</title>
        <authorList>
            <person name="Kube M."/>
            <person name="Chernikova T.N."/>
            <person name="Al-Ramahi Y."/>
            <person name="Beloqui A."/>
            <person name="Lopez-Cortez N."/>
            <person name="Guazzaroni M.E."/>
            <person name="Heipieper H.J."/>
            <person name="Klages S."/>
            <person name="Kotsyurbenko O.R."/>
            <person name="Langer I."/>
            <person name="Nechitaylo T.Y."/>
            <person name="Lunsdorf H."/>
            <person name="Fernandez M."/>
            <person name="Juarez S."/>
            <person name="Ciordia S."/>
            <person name="Singer A."/>
            <person name="Kagan O."/>
            <person name="Egorova O."/>
            <person name="Petit P.A."/>
            <person name="Stogios P."/>
            <person name="Kim Y."/>
            <person name="Tchigvintsev A."/>
            <person name="Flick R."/>
            <person name="Denaro R."/>
            <person name="Genovese M."/>
            <person name="Albar J.P."/>
            <person name="Reva O.N."/>
            <person name="Martinez-Gomariz M."/>
            <person name="Tran H."/>
            <person name="Ferrer M."/>
            <person name="Savchenko A."/>
            <person name="Yakunin A.F."/>
            <person name="Yakimov M.M."/>
            <person name="Golyshina O.V."/>
            <person name="Reinhardt R."/>
            <person name="Golyshin P.N."/>
        </authorList>
    </citation>
    <scope>NUCLEOTIDE SEQUENCE [LARGE SCALE GENOMIC DNA]</scope>
</reference>
<evidence type="ECO:0000313" key="8">
    <source>
        <dbReference type="EMBL" id="CCK77002.1"/>
    </source>
</evidence>
<dbReference type="Pfam" id="PF02631">
    <property type="entry name" value="RecX_HTH2"/>
    <property type="match status" value="1"/>
</dbReference>
<sequence length="164" mass="19654">MYKKTSGFSKPTELSESELRVAAIGLLSRREYSRHELYQKLIARTSSETYLLQLLDQLIQSGYQSDQRFTESFLRSRINRGLGQMRIERELKEKGIDRDLIEQVFQDEIDWFELAYDCGLRKFRSLDLNDYKERQKAFRYLAYRGFSMDQIHFAIEHYLELQKA</sequence>
<evidence type="ECO:0000313" key="9">
    <source>
        <dbReference type="Proteomes" id="UP000032749"/>
    </source>
</evidence>